<dbReference type="Pfam" id="PF15288">
    <property type="entry name" value="zf-CCHC_6"/>
    <property type="match status" value="1"/>
</dbReference>
<evidence type="ECO:0000259" key="2">
    <source>
        <dbReference type="Pfam" id="PF15288"/>
    </source>
</evidence>
<feature type="region of interest" description="Disordered" evidence="1">
    <location>
        <begin position="1"/>
        <end position="29"/>
    </location>
</feature>
<feature type="compositionally biased region" description="Polar residues" evidence="1">
    <location>
        <begin position="1"/>
        <end position="19"/>
    </location>
</feature>
<organism evidence="3 4">
    <name type="scientific">Molorchus minor</name>
    <dbReference type="NCBI Taxonomy" id="1323400"/>
    <lineage>
        <taxon>Eukaryota</taxon>
        <taxon>Metazoa</taxon>
        <taxon>Ecdysozoa</taxon>
        <taxon>Arthropoda</taxon>
        <taxon>Hexapoda</taxon>
        <taxon>Insecta</taxon>
        <taxon>Pterygota</taxon>
        <taxon>Neoptera</taxon>
        <taxon>Endopterygota</taxon>
        <taxon>Coleoptera</taxon>
        <taxon>Polyphaga</taxon>
        <taxon>Cucujiformia</taxon>
        <taxon>Chrysomeloidea</taxon>
        <taxon>Cerambycidae</taxon>
        <taxon>Lamiinae</taxon>
        <taxon>Monochamini</taxon>
        <taxon>Molorchus</taxon>
    </lineage>
</organism>
<evidence type="ECO:0000313" key="3">
    <source>
        <dbReference type="EMBL" id="KAJ8968633.1"/>
    </source>
</evidence>
<dbReference type="InterPro" id="IPR041670">
    <property type="entry name" value="Znf-CCHC_6"/>
</dbReference>
<dbReference type="Proteomes" id="UP001162164">
    <property type="component" value="Unassembled WGS sequence"/>
</dbReference>
<proteinExistence type="predicted"/>
<evidence type="ECO:0000313" key="4">
    <source>
        <dbReference type="Proteomes" id="UP001162164"/>
    </source>
</evidence>
<sequence>MLTSTPATPTSNKNVNASPPKSRRKTKLKPDLKLKCGACGNVSHMRTNKACPSYQNTTGTNAPINVAMTEEQEEDIEKQLNTDDEDLVNVDGTKVKLSGKLLKHAEEIKRRSLMLKVPKDALGNKKRPKGNI</sequence>
<name>A0ABQ9IXU9_9CUCU</name>
<comment type="caution">
    <text evidence="3">The sequence shown here is derived from an EMBL/GenBank/DDBJ whole genome shotgun (WGS) entry which is preliminary data.</text>
</comment>
<accession>A0ABQ9IXU9</accession>
<dbReference type="PANTHER" id="PTHR13900:SF0">
    <property type="entry name" value="TRANSCRIPTION INITIATION FACTOR TFIID SUBUNIT 1"/>
    <property type="match status" value="1"/>
</dbReference>
<feature type="domain" description="Zinc knuckle" evidence="2">
    <location>
        <begin position="33"/>
        <end position="74"/>
    </location>
</feature>
<keyword evidence="4" id="KW-1185">Reference proteome</keyword>
<dbReference type="InterPro" id="IPR040240">
    <property type="entry name" value="TAF1"/>
</dbReference>
<gene>
    <name evidence="3" type="ORF">NQ317_014759</name>
</gene>
<dbReference type="EMBL" id="JAPWTJ010001954">
    <property type="protein sequence ID" value="KAJ8968633.1"/>
    <property type="molecule type" value="Genomic_DNA"/>
</dbReference>
<evidence type="ECO:0000256" key="1">
    <source>
        <dbReference type="SAM" id="MobiDB-lite"/>
    </source>
</evidence>
<dbReference type="PANTHER" id="PTHR13900">
    <property type="entry name" value="TRANSCRIPTION INITIATION FACTOR TFIID"/>
    <property type="match status" value="1"/>
</dbReference>
<protein>
    <recommendedName>
        <fullName evidence="2">Zinc knuckle domain-containing protein</fullName>
    </recommendedName>
</protein>
<reference evidence="3" key="1">
    <citation type="journal article" date="2023" name="Insect Mol. Biol.">
        <title>Genome sequencing provides insights into the evolution of gene families encoding plant cell wall-degrading enzymes in longhorned beetles.</title>
        <authorList>
            <person name="Shin N.R."/>
            <person name="Okamura Y."/>
            <person name="Kirsch R."/>
            <person name="Pauchet Y."/>
        </authorList>
    </citation>
    <scope>NUCLEOTIDE SEQUENCE</scope>
    <source>
        <strain evidence="3">MMC_N1</strain>
    </source>
</reference>